<dbReference type="PANTHER" id="PTHR34814">
    <property type="entry name" value="NITROSOGUANIDINE RESISTANCE PROTEIN SNG1"/>
    <property type="match status" value="1"/>
</dbReference>
<protein>
    <recommendedName>
        <fullName evidence="3">DUF3533 domain-containing protein</fullName>
    </recommendedName>
</protein>
<name>A0ABR1F4J3_9ASCO</name>
<feature type="transmembrane region" description="Helical" evidence="2">
    <location>
        <begin position="357"/>
        <end position="382"/>
    </location>
</feature>
<feature type="transmembrane region" description="Helical" evidence="2">
    <location>
        <begin position="425"/>
        <end position="445"/>
    </location>
</feature>
<feature type="transmembrane region" description="Helical" evidence="2">
    <location>
        <begin position="322"/>
        <end position="345"/>
    </location>
</feature>
<keyword evidence="2" id="KW-0812">Transmembrane</keyword>
<feature type="region of interest" description="Disordered" evidence="1">
    <location>
        <begin position="1"/>
        <end position="101"/>
    </location>
</feature>
<sequence>MTTSELENQATELSRQLSSSEVESLASELFDDALVPTHTSSWPPQSDAHRLDEEEEDRENEREAQNSGTSATETENSGLSEKPEQSSNMPHAGGPPAKHGLFSPKLREKRLAVVKKIGISILLMGTLMLTLFSIYWGSFYKRLSYLDRVHLWIVNNDDGDLVGSSFTTIAHSFATAKKTVNVETVDSLTYDEIIKLVQDEHTWGVFYIPANSTSALETALASPSASEAAAYSGADSVRFMYSQARDQLAMGYIVTWVNELERNYTAEFAMQVLSLTTSSSSSKYDLSTIVSDAPHLITRPSSIELENLFPFDNPTATATTQVGLIFIVITSFFQFNFFAPIHALISPELKRSHLIFYRYLSSWVAYFFLSLFYSLVSLAFQMDFTRTFGRAGFVIFWMTNYLGMLSVGIFLENLALICISTFPPILGFGLICTVISNISPAFYSIPLQHRFYRYGYALPIKNLADATRTIMFDTHNTMGRNYGVLVAWIAIDMIMLPFSLNFFGKTMMKRKMAEMKAQAKK</sequence>
<feature type="transmembrane region" description="Helical" evidence="2">
    <location>
        <begin position="394"/>
        <end position="418"/>
    </location>
</feature>
<accession>A0ABR1F4J3</accession>
<keyword evidence="5" id="KW-1185">Reference proteome</keyword>
<keyword evidence="2" id="KW-0472">Membrane</keyword>
<evidence type="ECO:0000256" key="2">
    <source>
        <dbReference type="SAM" id="Phobius"/>
    </source>
</evidence>
<reference evidence="4 5" key="1">
    <citation type="submission" date="2024-03" db="EMBL/GenBank/DDBJ databases">
        <title>Genome-scale model development and genomic sequencing of the oleaginous clade Lipomyces.</title>
        <authorList>
            <consortium name="Lawrence Berkeley National Laboratory"/>
            <person name="Czajka J.J."/>
            <person name="Han Y."/>
            <person name="Kim J."/>
            <person name="Mondo S.J."/>
            <person name="Hofstad B.A."/>
            <person name="Robles A."/>
            <person name="Haridas S."/>
            <person name="Riley R."/>
            <person name="LaButti K."/>
            <person name="Pangilinan J."/>
            <person name="Andreopoulos W."/>
            <person name="Lipzen A."/>
            <person name="Yan J."/>
            <person name="Wang M."/>
            <person name="Ng V."/>
            <person name="Grigoriev I.V."/>
            <person name="Spatafora J.W."/>
            <person name="Magnuson J.K."/>
            <person name="Baker S.E."/>
            <person name="Pomraning K.R."/>
        </authorList>
    </citation>
    <scope>NUCLEOTIDE SEQUENCE [LARGE SCALE GENOMIC DNA]</scope>
    <source>
        <strain evidence="4 5">Phaff 52-87</strain>
    </source>
</reference>
<evidence type="ECO:0000313" key="4">
    <source>
        <dbReference type="EMBL" id="KAK7204772.1"/>
    </source>
</evidence>
<dbReference type="RefSeq" id="XP_064767805.1">
    <property type="nucleotide sequence ID" value="XM_064911133.1"/>
</dbReference>
<evidence type="ECO:0000259" key="3">
    <source>
        <dbReference type="Pfam" id="PF12051"/>
    </source>
</evidence>
<dbReference type="GeneID" id="90036645"/>
<feature type="transmembrane region" description="Helical" evidence="2">
    <location>
        <begin position="117"/>
        <end position="136"/>
    </location>
</feature>
<feature type="compositionally biased region" description="Polar residues" evidence="1">
    <location>
        <begin position="1"/>
        <end position="16"/>
    </location>
</feature>
<proteinExistence type="predicted"/>
<gene>
    <name evidence="4" type="ORF">BZA70DRAFT_267977</name>
</gene>
<keyword evidence="2" id="KW-1133">Transmembrane helix</keyword>
<dbReference type="Proteomes" id="UP001498771">
    <property type="component" value="Unassembled WGS sequence"/>
</dbReference>
<evidence type="ECO:0000313" key="5">
    <source>
        <dbReference type="Proteomes" id="UP001498771"/>
    </source>
</evidence>
<dbReference type="InterPro" id="IPR053001">
    <property type="entry name" value="MNNG_permease-like"/>
</dbReference>
<dbReference type="Pfam" id="PF12051">
    <property type="entry name" value="DUF3533"/>
    <property type="match status" value="1"/>
</dbReference>
<feature type="transmembrane region" description="Helical" evidence="2">
    <location>
        <begin position="482"/>
        <end position="503"/>
    </location>
</feature>
<feature type="domain" description="DUF3533" evidence="3">
    <location>
        <begin position="121"/>
        <end position="493"/>
    </location>
</feature>
<feature type="compositionally biased region" description="Polar residues" evidence="1">
    <location>
        <begin position="65"/>
        <end position="89"/>
    </location>
</feature>
<evidence type="ECO:0000256" key="1">
    <source>
        <dbReference type="SAM" id="MobiDB-lite"/>
    </source>
</evidence>
<dbReference type="PANTHER" id="PTHR34814:SF1">
    <property type="entry name" value="NITROSOGUANIDINE RESISTANCE PROTEIN SNG1"/>
    <property type="match status" value="1"/>
</dbReference>
<dbReference type="EMBL" id="JBBJBU010000007">
    <property type="protein sequence ID" value="KAK7204772.1"/>
    <property type="molecule type" value="Genomic_DNA"/>
</dbReference>
<comment type="caution">
    <text evidence="4">The sequence shown here is derived from an EMBL/GenBank/DDBJ whole genome shotgun (WGS) entry which is preliminary data.</text>
</comment>
<feature type="compositionally biased region" description="Low complexity" evidence="1">
    <location>
        <begin position="17"/>
        <end position="28"/>
    </location>
</feature>
<organism evidence="4 5">
    <name type="scientific">Myxozyma melibiosi</name>
    <dbReference type="NCBI Taxonomy" id="54550"/>
    <lineage>
        <taxon>Eukaryota</taxon>
        <taxon>Fungi</taxon>
        <taxon>Dikarya</taxon>
        <taxon>Ascomycota</taxon>
        <taxon>Saccharomycotina</taxon>
        <taxon>Lipomycetes</taxon>
        <taxon>Lipomycetales</taxon>
        <taxon>Lipomycetaceae</taxon>
        <taxon>Myxozyma</taxon>
    </lineage>
</organism>
<dbReference type="InterPro" id="IPR022703">
    <property type="entry name" value="DUF3533"/>
</dbReference>